<protein>
    <submittedName>
        <fullName evidence="1">Uncharacterized protein</fullName>
    </submittedName>
</protein>
<keyword evidence="2" id="KW-1185">Reference proteome</keyword>
<reference evidence="1 2" key="1">
    <citation type="submission" date="2016-03" db="EMBL/GenBank/DDBJ databases">
        <authorList>
            <person name="Ploux O."/>
        </authorList>
    </citation>
    <scope>NUCLEOTIDE SEQUENCE [LARGE SCALE GENOMIC DNA]</scope>
    <source>
        <strain evidence="1 2">URUG2</strain>
    </source>
</reference>
<accession>A0A2D3VKX1</accession>
<gene>
    <name evidence="1" type="ORF">RCC_08804</name>
</gene>
<proteinExistence type="predicted"/>
<evidence type="ECO:0000313" key="2">
    <source>
        <dbReference type="Proteomes" id="UP000225277"/>
    </source>
</evidence>
<dbReference type="RefSeq" id="XP_023629818.1">
    <property type="nucleotide sequence ID" value="XM_023774050.1"/>
</dbReference>
<sequence length="307" mass="33755">MDAHNTEAKTSSPTQADLADIKIKEKEKDCATSVRRTRERLLKLPAELQELIVIQLIATFSPHTFGFCNDAELSAMATVVLKMLLNARPKPNSSGYTLEGGSKALWDLAPIVKVAIVKNMPALARAVPATGPRPVMNPIAINLSPGLCKHLQSLHLTILEHASGNASPFMDAHASMKNLEAWLPQLKTLKVDVVNVPVMHHGAVVRLSKTHANDIVYAHLINFMRTLTVEERYICFDTKHGDYTIQASATMNGRVRERHGVAAYIPSAQIVARLHASPRCEFLLLRAVLMIQDPLVAAKKSAWMNVV</sequence>
<dbReference type="AlphaFoldDB" id="A0A2D3VKX1"/>
<name>A0A2D3VKX1_9PEZI</name>
<dbReference type="Proteomes" id="UP000225277">
    <property type="component" value="Unassembled WGS sequence"/>
</dbReference>
<dbReference type="EMBL" id="FJUY01000015">
    <property type="protein sequence ID" value="CZT23094.1"/>
    <property type="molecule type" value="Genomic_DNA"/>
</dbReference>
<evidence type="ECO:0000313" key="1">
    <source>
        <dbReference type="EMBL" id="CZT23094.1"/>
    </source>
</evidence>
<dbReference type="GeneID" id="35603885"/>
<organism evidence="1 2">
    <name type="scientific">Ramularia collo-cygni</name>
    <dbReference type="NCBI Taxonomy" id="112498"/>
    <lineage>
        <taxon>Eukaryota</taxon>
        <taxon>Fungi</taxon>
        <taxon>Dikarya</taxon>
        <taxon>Ascomycota</taxon>
        <taxon>Pezizomycotina</taxon>
        <taxon>Dothideomycetes</taxon>
        <taxon>Dothideomycetidae</taxon>
        <taxon>Mycosphaerellales</taxon>
        <taxon>Mycosphaerellaceae</taxon>
        <taxon>Ramularia</taxon>
    </lineage>
</organism>